<reference evidence="1 2" key="2">
    <citation type="journal article" date="2022" name="Mol. Ecol. Resour.">
        <title>The genomes of chicory, endive, great burdock and yacon provide insights into Asteraceae paleo-polyploidization history and plant inulin production.</title>
        <authorList>
            <person name="Fan W."/>
            <person name="Wang S."/>
            <person name="Wang H."/>
            <person name="Wang A."/>
            <person name="Jiang F."/>
            <person name="Liu H."/>
            <person name="Zhao H."/>
            <person name="Xu D."/>
            <person name="Zhang Y."/>
        </authorList>
    </citation>
    <scope>NUCLEOTIDE SEQUENCE [LARGE SCALE GENOMIC DNA]</scope>
    <source>
        <strain evidence="2">cv. Punajuju</strain>
        <tissue evidence="1">Leaves</tissue>
    </source>
</reference>
<reference evidence="2" key="1">
    <citation type="journal article" date="2022" name="Mol. Ecol. Resour.">
        <title>The genomes of chicory, endive, great burdock and yacon provide insights into Asteraceae palaeo-polyploidization history and plant inulin production.</title>
        <authorList>
            <person name="Fan W."/>
            <person name="Wang S."/>
            <person name="Wang H."/>
            <person name="Wang A."/>
            <person name="Jiang F."/>
            <person name="Liu H."/>
            <person name="Zhao H."/>
            <person name="Xu D."/>
            <person name="Zhang Y."/>
        </authorList>
    </citation>
    <scope>NUCLEOTIDE SEQUENCE [LARGE SCALE GENOMIC DNA]</scope>
    <source>
        <strain evidence="2">cv. Punajuju</strain>
    </source>
</reference>
<sequence>MDTLKNNIEENPNDHQKEWLNLSLAPYLGDSSSNSRHTASVKVYTCSFCKRKFYSSQALGGHQNAHRRERDAVRRYHIPKTMNAFELSLKVHSFVQKPGRDREATVARFTDNGVRYGASWVHPYTGEGDVNLKWPGSFYLNLQPDSDDQSDPHRLDLNLKL</sequence>
<evidence type="ECO:0000313" key="1">
    <source>
        <dbReference type="EMBL" id="KAI3753075.1"/>
    </source>
</evidence>
<dbReference type="EMBL" id="CM042012">
    <property type="protein sequence ID" value="KAI3753075.1"/>
    <property type="molecule type" value="Genomic_DNA"/>
</dbReference>
<keyword evidence="2" id="KW-1185">Reference proteome</keyword>
<name>A0ACB9E2K6_CICIN</name>
<gene>
    <name evidence="1" type="ORF">L2E82_25120</name>
</gene>
<organism evidence="1 2">
    <name type="scientific">Cichorium intybus</name>
    <name type="common">Chicory</name>
    <dbReference type="NCBI Taxonomy" id="13427"/>
    <lineage>
        <taxon>Eukaryota</taxon>
        <taxon>Viridiplantae</taxon>
        <taxon>Streptophyta</taxon>
        <taxon>Embryophyta</taxon>
        <taxon>Tracheophyta</taxon>
        <taxon>Spermatophyta</taxon>
        <taxon>Magnoliopsida</taxon>
        <taxon>eudicotyledons</taxon>
        <taxon>Gunneridae</taxon>
        <taxon>Pentapetalae</taxon>
        <taxon>asterids</taxon>
        <taxon>campanulids</taxon>
        <taxon>Asterales</taxon>
        <taxon>Asteraceae</taxon>
        <taxon>Cichorioideae</taxon>
        <taxon>Cichorieae</taxon>
        <taxon>Cichoriinae</taxon>
        <taxon>Cichorium</taxon>
    </lineage>
</organism>
<dbReference type="Proteomes" id="UP001055811">
    <property type="component" value="Linkage Group LG04"/>
</dbReference>
<protein>
    <submittedName>
        <fullName evidence="1">Uncharacterized protein</fullName>
    </submittedName>
</protein>
<comment type="caution">
    <text evidence="1">The sequence shown here is derived from an EMBL/GenBank/DDBJ whole genome shotgun (WGS) entry which is preliminary data.</text>
</comment>
<proteinExistence type="predicted"/>
<evidence type="ECO:0000313" key="2">
    <source>
        <dbReference type="Proteomes" id="UP001055811"/>
    </source>
</evidence>
<accession>A0ACB9E2K6</accession>